<dbReference type="SUPFAM" id="SSF55486">
    <property type="entry name" value="Metalloproteases ('zincins'), catalytic domain"/>
    <property type="match status" value="1"/>
</dbReference>
<protein>
    <recommendedName>
        <fullName evidence="7">BIG2 domain-containing protein</fullName>
    </recommendedName>
</protein>
<evidence type="ECO:0000259" key="7">
    <source>
        <dbReference type="SMART" id="SM00635"/>
    </source>
</evidence>
<evidence type="ECO:0000256" key="3">
    <source>
        <dbReference type="ARBA" id="ARBA00022723"/>
    </source>
</evidence>
<gene>
    <name evidence="8" type="ORF">GCM10008938_09560</name>
</gene>
<dbReference type="PANTHER" id="PTHR23019:SF0">
    <property type="entry name" value="NUCLEAR PORE MEMBRANE GLYCOPROTEIN 210"/>
    <property type="match status" value="1"/>
</dbReference>
<accession>A0ABQ2CX55</accession>
<dbReference type="SMART" id="SM00635">
    <property type="entry name" value="BID_2"/>
    <property type="match status" value="2"/>
</dbReference>
<keyword evidence="3" id="KW-0479">Metal-binding</keyword>
<dbReference type="Proteomes" id="UP000632222">
    <property type="component" value="Unassembled WGS sequence"/>
</dbReference>
<dbReference type="InterPro" id="IPR003343">
    <property type="entry name" value="Big_2"/>
</dbReference>
<evidence type="ECO:0000256" key="4">
    <source>
        <dbReference type="ARBA" id="ARBA00022801"/>
    </source>
</evidence>
<dbReference type="InterPro" id="IPR024079">
    <property type="entry name" value="MetalloPept_cat_dom_sf"/>
</dbReference>
<proteinExistence type="predicted"/>
<dbReference type="InterPro" id="IPR001577">
    <property type="entry name" value="Peptidase_M8"/>
</dbReference>
<evidence type="ECO:0000313" key="8">
    <source>
        <dbReference type="EMBL" id="GGJ25520.1"/>
    </source>
</evidence>
<dbReference type="Gene3D" id="3.90.132.10">
    <property type="entry name" value="Leishmanolysin , domain 2"/>
    <property type="match status" value="1"/>
</dbReference>
<dbReference type="InterPro" id="IPR045197">
    <property type="entry name" value="NUP210-like"/>
</dbReference>
<dbReference type="Pfam" id="PF02368">
    <property type="entry name" value="Big_2"/>
    <property type="match status" value="2"/>
</dbReference>
<evidence type="ECO:0000256" key="5">
    <source>
        <dbReference type="ARBA" id="ARBA00022833"/>
    </source>
</evidence>
<feature type="domain" description="BIG2" evidence="7">
    <location>
        <begin position="2"/>
        <end position="77"/>
    </location>
</feature>
<keyword evidence="6" id="KW-0482">Metalloprotease</keyword>
<keyword evidence="9" id="KW-1185">Reference proteome</keyword>
<comment type="caution">
    <text evidence="8">The sequence shown here is derived from an EMBL/GenBank/DDBJ whole genome shotgun (WGS) entry which is preliminary data.</text>
</comment>
<evidence type="ECO:0000256" key="6">
    <source>
        <dbReference type="ARBA" id="ARBA00023049"/>
    </source>
</evidence>
<evidence type="ECO:0000256" key="2">
    <source>
        <dbReference type="ARBA" id="ARBA00022670"/>
    </source>
</evidence>
<keyword evidence="5" id="KW-0862">Zinc</keyword>
<evidence type="ECO:0000256" key="1">
    <source>
        <dbReference type="ARBA" id="ARBA00001947"/>
    </source>
</evidence>
<feature type="domain" description="BIG2" evidence="7">
    <location>
        <begin position="86"/>
        <end position="163"/>
    </location>
</feature>
<dbReference type="PANTHER" id="PTHR23019">
    <property type="entry name" value="NUCLEAR PORE MEMBRANE GLYCOPROTEIN GP210-RELATED"/>
    <property type="match status" value="1"/>
</dbReference>
<keyword evidence="2" id="KW-0645">Protease</keyword>
<dbReference type="Pfam" id="PF01457">
    <property type="entry name" value="Peptidase_M8"/>
    <property type="match status" value="1"/>
</dbReference>
<organism evidence="8 9">
    <name type="scientific">Deinococcus roseus</name>
    <dbReference type="NCBI Taxonomy" id="392414"/>
    <lineage>
        <taxon>Bacteria</taxon>
        <taxon>Thermotogati</taxon>
        <taxon>Deinococcota</taxon>
        <taxon>Deinococci</taxon>
        <taxon>Deinococcales</taxon>
        <taxon>Deinococcaceae</taxon>
        <taxon>Deinococcus</taxon>
    </lineage>
</organism>
<name>A0ABQ2CX55_9DEIO</name>
<comment type="cofactor">
    <cofactor evidence="1">
        <name>Zn(2+)</name>
        <dbReference type="ChEBI" id="CHEBI:29105"/>
    </cofactor>
</comment>
<dbReference type="Gene3D" id="2.60.40.1080">
    <property type="match status" value="2"/>
</dbReference>
<evidence type="ECO:0000313" key="9">
    <source>
        <dbReference type="Proteomes" id="UP000632222"/>
    </source>
</evidence>
<reference evidence="9" key="1">
    <citation type="journal article" date="2019" name="Int. J. Syst. Evol. Microbiol.">
        <title>The Global Catalogue of Microorganisms (GCM) 10K type strain sequencing project: providing services to taxonomists for standard genome sequencing and annotation.</title>
        <authorList>
            <consortium name="The Broad Institute Genomics Platform"/>
            <consortium name="The Broad Institute Genome Sequencing Center for Infectious Disease"/>
            <person name="Wu L."/>
            <person name="Ma J."/>
        </authorList>
    </citation>
    <scope>NUCLEOTIDE SEQUENCE [LARGE SCALE GENOMIC DNA]</scope>
    <source>
        <strain evidence="9">JCM 14370</strain>
    </source>
</reference>
<dbReference type="EMBL" id="BMOD01000002">
    <property type="protein sequence ID" value="GGJ25520.1"/>
    <property type="molecule type" value="Genomic_DNA"/>
</dbReference>
<keyword evidence="4" id="KW-0378">Hydrolase</keyword>
<sequence length="422" mass="43767">MTAVSVNPTVLQISTGQSETLDVNVTATGNVDQSVTWSSTNSSVVVVDASGNVTALKAGTATVTATSKQNPSKKGTSSITVQDASVVTSVSIAPDTLDLQVGSTQTLNASVSGSGNFDHAVSWSSSDSSVATVNASGQVKGLKEGTVLISATSVLNATQTGMATVHIKKPSSADAFNITLVFPAGTKLTTTQKQAFTDAANRWSQVITEGLADFNGTAGDQILNVDDLQITADAIDIDGPGKILGQAGPEFIRDENGLPITGLMRFDSADMASMEAKGTLKNVILHEMGHVLGIGTLWDKFIIQNGTPKCQTATSIFFNGARAVMQYKALGKTGNVPVENSGGAGTKCGHWSESTFDSELMTGFAENGAMPLSKLTVGALEDLGYQVSYSAADAFVMPALLQNIQKEDLDHGEILLGPRGRL</sequence>
<dbReference type="Gene3D" id="3.40.390.10">
    <property type="entry name" value="Collagenase (Catalytic Domain)"/>
    <property type="match status" value="1"/>
</dbReference>
<dbReference type="InterPro" id="IPR008964">
    <property type="entry name" value="Invasin/intimin_cell_adhesion"/>
</dbReference>
<dbReference type="SUPFAM" id="SSF49373">
    <property type="entry name" value="Invasin/intimin cell-adhesion fragments"/>
    <property type="match status" value="2"/>
</dbReference>